<accession>A0A0D1Z844</accession>
<evidence type="ECO:0000259" key="8">
    <source>
        <dbReference type="PROSITE" id="PS50850"/>
    </source>
</evidence>
<dbReference type="Gene3D" id="1.20.1250.20">
    <property type="entry name" value="MFS general substrate transporter like domains"/>
    <property type="match status" value="1"/>
</dbReference>
<dbReference type="InterPro" id="IPR020846">
    <property type="entry name" value="MFS_dom"/>
</dbReference>
<protein>
    <recommendedName>
        <fullName evidence="8">Major facilitator superfamily (MFS) profile domain-containing protein</fullName>
    </recommendedName>
</protein>
<dbReference type="HOGENOM" id="CLU_001265_54_5_1"/>
<gene>
    <name evidence="9" type="ORF">PV07_11991</name>
</gene>
<dbReference type="VEuPathDB" id="FungiDB:PV07_11991"/>
<evidence type="ECO:0000256" key="4">
    <source>
        <dbReference type="ARBA" id="ARBA00022989"/>
    </source>
</evidence>
<dbReference type="AlphaFoldDB" id="A0A0D1Z844"/>
<feature type="transmembrane region" description="Helical" evidence="7">
    <location>
        <begin position="87"/>
        <end position="109"/>
    </location>
</feature>
<keyword evidence="2" id="KW-0813">Transport</keyword>
<keyword evidence="5 7" id="KW-0472">Membrane</keyword>
<dbReference type="Proteomes" id="UP000054466">
    <property type="component" value="Unassembled WGS sequence"/>
</dbReference>
<evidence type="ECO:0000313" key="9">
    <source>
        <dbReference type="EMBL" id="KIW23821.1"/>
    </source>
</evidence>
<feature type="transmembrane region" description="Helical" evidence="7">
    <location>
        <begin position="222"/>
        <end position="243"/>
    </location>
</feature>
<dbReference type="GeneID" id="27351185"/>
<dbReference type="SUPFAM" id="SSF103473">
    <property type="entry name" value="MFS general substrate transporter"/>
    <property type="match status" value="1"/>
</dbReference>
<dbReference type="Pfam" id="PF07690">
    <property type="entry name" value="MFS_1"/>
    <property type="match status" value="1"/>
</dbReference>
<dbReference type="CDD" id="cd17330">
    <property type="entry name" value="MFS_SLC46_TetA_like"/>
    <property type="match status" value="1"/>
</dbReference>
<dbReference type="PANTHER" id="PTHR23504">
    <property type="entry name" value="MAJOR FACILITATOR SUPERFAMILY DOMAIN-CONTAINING PROTEIN 10"/>
    <property type="match status" value="1"/>
</dbReference>
<feature type="transmembrane region" description="Helical" evidence="7">
    <location>
        <begin position="419"/>
        <end position="437"/>
    </location>
</feature>
<comment type="subcellular location">
    <subcellularLocation>
        <location evidence="1">Membrane</location>
        <topology evidence="1">Multi-pass membrane protein</topology>
    </subcellularLocation>
</comment>
<dbReference type="EMBL" id="KN847046">
    <property type="protein sequence ID" value="KIW23821.1"/>
    <property type="molecule type" value="Genomic_DNA"/>
</dbReference>
<dbReference type="RefSeq" id="XP_016244037.1">
    <property type="nucleotide sequence ID" value="XM_016399475.1"/>
</dbReference>
<feature type="transmembrane region" description="Helical" evidence="7">
    <location>
        <begin position="457"/>
        <end position="476"/>
    </location>
</feature>
<feature type="domain" description="Major facilitator superfamily (MFS) profile" evidence="8">
    <location>
        <begin position="49"/>
        <end position="542"/>
    </location>
</feature>
<feature type="region of interest" description="Disordered" evidence="6">
    <location>
        <begin position="538"/>
        <end position="570"/>
    </location>
</feature>
<dbReference type="GO" id="GO:0016020">
    <property type="term" value="C:membrane"/>
    <property type="evidence" value="ECO:0007669"/>
    <property type="project" value="UniProtKB-SubCell"/>
</dbReference>
<feature type="transmembrane region" description="Helical" evidence="7">
    <location>
        <begin position="146"/>
        <end position="170"/>
    </location>
</feature>
<dbReference type="GO" id="GO:0022857">
    <property type="term" value="F:transmembrane transporter activity"/>
    <property type="evidence" value="ECO:0007669"/>
    <property type="project" value="InterPro"/>
</dbReference>
<evidence type="ECO:0000256" key="1">
    <source>
        <dbReference type="ARBA" id="ARBA00004141"/>
    </source>
</evidence>
<dbReference type="InterPro" id="IPR011701">
    <property type="entry name" value="MFS"/>
</dbReference>
<evidence type="ECO:0000313" key="10">
    <source>
        <dbReference type="Proteomes" id="UP000054466"/>
    </source>
</evidence>
<feature type="transmembrane region" description="Helical" evidence="7">
    <location>
        <begin position="182"/>
        <end position="202"/>
    </location>
</feature>
<evidence type="ECO:0000256" key="7">
    <source>
        <dbReference type="SAM" id="Phobius"/>
    </source>
</evidence>
<feature type="compositionally biased region" description="Basic and acidic residues" evidence="6">
    <location>
        <begin position="540"/>
        <end position="556"/>
    </location>
</feature>
<name>A0A0D1Z844_9EURO</name>
<evidence type="ECO:0000256" key="2">
    <source>
        <dbReference type="ARBA" id="ARBA00022448"/>
    </source>
</evidence>
<sequence length="595" mass="65403">MTLFFVHLPSRPHATESFYSLVTMPNPLTKLFPSQRGPKQVDSGFPYRQLGVLAICRLCEPIAFMSIFPYAYRMIESFNITRDESQISVYAGMLITAFAFAEFCSGIIWGQLSDHVGRKPVLIMGLAGTALSMICFGFAPNLPLAIVARAIGGVLNGNVGVLQTTVAELVTKKEHQPRAYSIMPVVWSIGSIIGPSIGGALAMPCESLGFRRGGLFDKFPFLLPNLVCVAVLLCGIAVGILFLEETHVGDKGYRDIGPVLLMLILQRLEFLKMFSPRRIKAWFAPRNQTDPFDHCDPPPGYRSTESSPLLRSTKEVDLEMSLEKEMRSPARPFSRQVKVIIFAYAILAYHSVSFDALMPTFLSEERMQSKPVLPFRFSGGFGMNTRAIGFMMAVQGVYSIFAQFFIFPYMARRFGPLNASRIALTIWPLLYFAVPYLVLVPEHLQKTGIYAALLTKITFQAISFPSNAILLANAVYSKKVLGRVNGTAASMACLARAFGPVVTGLVHTAGLKLGCSGLAWWAGGLVCAAGALESFWMEDPDGRPDRPSSEGEERTCEPLMHPSVVDGGDDCVSPRNERLAFIDDLDLTETNPEKA</sequence>
<feature type="transmembrane region" description="Helical" evidence="7">
    <location>
        <begin position="387"/>
        <end position="407"/>
    </location>
</feature>
<proteinExistence type="predicted"/>
<organism evidence="9 10">
    <name type="scientific">Cladophialophora immunda</name>
    <dbReference type="NCBI Taxonomy" id="569365"/>
    <lineage>
        <taxon>Eukaryota</taxon>
        <taxon>Fungi</taxon>
        <taxon>Dikarya</taxon>
        <taxon>Ascomycota</taxon>
        <taxon>Pezizomycotina</taxon>
        <taxon>Eurotiomycetes</taxon>
        <taxon>Chaetothyriomycetidae</taxon>
        <taxon>Chaetothyriales</taxon>
        <taxon>Herpotrichiellaceae</taxon>
        <taxon>Cladophialophora</taxon>
    </lineage>
</organism>
<dbReference type="PROSITE" id="PS50850">
    <property type="entry name" value="MFS"/>
    <property type="match status" value="1"/>
</dbReference>
<dbReference type="PANTHER" id="PTHR23504:SF15">
    <property type="entry name" value="MAJOR FACILITATOR SUPERFAMILY (MFS) PROFILE DOMAIN-CONTAINING PROTEIN"/>
    <property type="match status" value="1"/>
</dbReference>
<dbReference type="InterPro" id="IPR036259">
    <property type="entry name" value="MFS_trans_sf"/>
</dbReference>
<evidence type="ECO:0000256" key="3">
    <source>
        <dbReference type="ARBA" id="ARBA00022692"/>
    </source>
</evidence>
<reference evidence="9 10" key="1">
    <citation type="submission" date="2015-01" db="EMBL/GenBank/DDBJ databases">
        <title>The Genome Sequence of Cladophialophora immunda CBS83496.</title>
        <authorList>
            <consortium name="The Broad Institute Genomics Platform"/>
            <person name="Cuomo C."/>
            <person name="de Hoog S."/>
            <person name="Gorbushina A."/>
            <person name="Stielow B."/>
            <person name="Teixiera M."/>
            <person name="Abouelleil A."/>
            <person name="Chapman S.B."/>
            <person name="Priest M."/>
            <person name="Young S.K."/>
            <person name="Wortman J."/>
            <person name="Nusbaum C."/>
            <person name="Birren B."/>
        </authorList>
    </citation>
    <scope>NUCLEOTIDE SEQUENCE [LARGE SCALE GENOMIC DNA]</scope>
    <source>
        <strain evidence="9 10">CBS 83496</strain>
    </source>
</reference>
<evidence type="ECO:0000256" key="5">
    <source>
        <dbReference type="ARBA" id="ARBA00023136"/>
    </source>
</evidence>
<feature type="transmembrane region" description="Helical" evidence="7">
    <location>
        <begin position="339"/>
        <end position="362"/>
    </location>
</feature>
<feature type="transmembrane region" description="Helical" evidence="7">
    <location>
        <begin position="121"/>
        <end position="140"/>
    </location>
</feature>
<keyword evidence="10" id="KW-1185">Reference proteome</keyword>
<feature type="transmembrane region" description="Helical" evidence="7">
    <location>
        <begin position="50"/>
        <end position="72"/>
    </location>
</feature>
<keyword evidence="4 7" id="KW-1133">Transmembrane helix</keyword>
<dbReference type="OrthoDB" id="10262656at2759"/>
<evidence type="ECO:0000256" key="6">
    <source>
        <dbReference type="SAM" id="MobiDB-lite"/>
    </source>
</evidence>
<keyword evidence="3 7" id="KW-0812">Transmembrane</keyword>